<feature type="compositionally biased region" description="Basic residues" evidence="4">
    <location>
        <begin position="1"/>
        <end position="10"/>
    </location>
</feature>
<evidence type="ECO:0000313" key="7">
    <source>
        <dbReference type="EMBL" id="MDV7291189.1"/>
    </source>
</evidence>
<evidence type="ECO:0000259" key="5">
    <source>
        <dbReference type="SMART" id="SM00470"/>
    </source>
</evidence>
<gene>
    <name evidence="6" type="primary">parB</name>
    <name evidence="7" type="ORF">R4485_13555</name>
    <name evidence="6" type="ORF">XA26_61010</name>
</gene>
<keyword evidence="3" id="KW-0238">DNA-binding</keyword>
<proteinExistence type="inferred from homology"/>
<keyword evidence="8" id="KW-1185">Reference proteome</keyword>
<dbReference type="InterPro" id="IPR041468">
    <property type="entry name" value="HTH_ParB/Spo0J"/>
</dbReference>
<dbReference type="GO" id="GO:0007059">
    <property type="term" value="P:chromosome segregation"/>
    <property type="evidence" value="ECO:0007669"/>
    <property type="project" value="UniProtKB-KW"/>
</dbReference>
<dbReference type="Gene3D" id="1.10.10.2830">
    <property type="match status" value="1"/>
</dbReference>
<dbReference type="PANTHER" id="PTHR33375">
    <property type="entry name" value="CHROMOSOME-PARTITIONING PROTEIN PARB-RELATED"/>
    <property type="match status" value="1"/>
</dbReference>
<feature type="compositionally biased region" description="Low complexity" evidence="4">
    <location>
        <begin position="51"/>
        <end position="60"/>
    </location>
</feature>
<evidence type="ECO:0000313" key="8">
    <source>
        <dbReference type="Proteomes" id="UP000057134"/>
    </source>
</evidence>
<dbReference type="Proteomes" id="UP000057134">
    <property type="component" value="Chromosome"/>
</dbReference>
<dbReference type="NCBIfam" id="TIGR00180">
    <property type="entry name" value="parB_part"/>
    <property type="match status" value="1"/>
</dbReference>
<dbReference type="AlphaFoldDB" id="A0A0N9YEQ1"/>
<dbReference type="STRING" id="1766.XA26_61010"/>
<name>A0A0N9YEQ1_MYCFO</name>
<dbReference type="Pfam" id="PF17762">
    <property type="entry name" value="HTH_ParB"/>
    <property type="match status" value="1"/>
</dbReference>
<evidence type="ECO:0000313" key="6">
    <source>
        <dbReference type="EMBL" id="ALI29882.1"/>
    </source>
</evidence>
<dbReference type="InterPro" id="IPR004437">
    <property type="entry name" value="ParB/RepB/Spo0J"/>
</dbReference>
<organism evidence="6 8">
    <name type="scientific">Mycolicibacterium fortuitum</name>
    <name type="common">Mycobacterium fortuitum</name>
    <dbReference type="NCBI Taxonomy" id="1766"/>
    <lineage>
        <taxon>Bacteria</taxon>
        <taxon>Bacillati</taxon>
        <taxon>Actinomycetota</taxon>
        <taxon>Actinomycetes</taxon>
        <taxon>Mycobacteriales</taxon>
        <taxon>Mycobacteriaceae</taxon>
        <taxon>Mycolicibacterium</taxon>
    </lineage>
</organism>
<dbReference type="Gene3D" id="3.90.1530.30">
    <property type="match status" value="1"/>
</dbReference>
<dbReference type="PATRIC" id="fig|1766.6.peg.6066"/>
<evidence type="ECO:0000256" key="1">
    <source>
        <dbReference type="ARBA" id="ARBA00006295"/>
    </source>
</evidence>
<feature type="domain" description="ParB-like N-terminal" evidence="5">
    <location>
        <begin position="82"/>
        <end position="175"/>
    </location>
</feature>
<dbReference type="SUPFAM" id="SSF109709">
    <property type="entry name" value="KorB DNA-binding domain-like"/>
    <property type="match status" value="1"/>
</dbReference>
<dbReference type="SUPFAM" id="SSF110849">
    <property type="entry name" value="ParB/Sulfiredoxin"/>
    <property type="match status" value="1"/>
</dbReference>
<dbReference type="Proteomes" id="UP001186041">
    <property type="component" value="Unassembled WGS sequence"/>
</dbReference>
<dbReference type="SMART" id="SM00470">
    <property type="entry name" value="ParB"/>
    <property type="match status" value="1"/>
</dbReference>
<reference evidence="6 8" key="1">
    <citation type="journal article" date="2015" name="MBio">
        <title>Enzymatic Degradation of Phenazines Can Generate Energy and Protect Sensitive Organisms from Toxicity.</title>
        <authorList>
            <person name="Costa K.C."/>
            <person name="Bergkessel M."/>
            <person name="Saunders S."/>
            <person name="Korlach J."/>
            <person name="Newman D.K."/>
        </authorList>
    </citation>
    <scope>NUCLEOTIDE SEQUENCE [LARGE SCALE GENOMIC DNA]</scope>
    <source>
        <strain evidence="6 8">CT6</strain>
    </source>
</reference>
<dbReference type="GO" id="GO:0003677">
    <property type="term" value="F:DNA binding"/>
    <property type="evidence" value="ECO:0007669"/>
    <property type="project" value="UniProtKB-KW"/>
</dbReference>
<dbReference type="GO" id="GO:0045881">
    <property type="term" value="P:positive regulation of sporulation resulting in formation of a cellular spore"/>
    <property type="evidence" value="ECO:0007669"/>
    <property type="project" value="TreeGrafter"/>
</dbReference>
<dbReference type="InterPro" id="IPR003115">
    <property type="entry name" value="ParB_N"/>
</dbReference>
<evidence type="ECO:0000256" key="4">
    <source>
        <dbReference type="SAM" id="MobiDB-lite"/>
    </source>
</evidence>
<dbReference type="GO" id="GO:0005694">
    <property type="term" value="C:chromosome"/>
    <property type="evidence" value="ECO:0007669"/>
    <property type="project" value="TreeGrafter"/>
</dbReference>
<feature type="region of interest" description="Disordered" evidence="4">
    <location>
        <begin position="1"/>
        <end position="71"/>
    </location>
</feature>
<comment type="similarity">
    <text evidence="1">Belongs to the ParB family.</text>
</comment>
<protein>
    <submittedName>
        <fullName evidence="6">Chromosome (Plasmid) partitioning protein ParB</fullName>
    </submittedName>
    <submittedName>
        <fullName evidence="7">ParB/RepB/Spo0J family partition protein</fullName>
    </submittedName>
</protein>
<dbReference type="InterPro" id="IPR036086">
    <property type="entry name" value="ParB/Sulfiredoxin_sf"/>
</dbReference>
<dbReference type="KEGG" id="mft:XA26_61010"/>
<evidence type="ECO:0000256" key="2">
    <source>
        <dbReference type="ARBA" id="ARBA00022829"/>
    </source>
</evidence>
<dbReference type="RefSeq" id="WP_054603891.1">
    <property type="nucleotide sequence ID" value="NZ_CP011269.1"/>
</dbReference>
<dbReference type="EMBL" id="CP011269">
    <property type="protein sequence ID" value="ALI29882.1"/>
    <property type="molecule type" value="Genomic_DNA"/>
</dbReference>
<dbReference type="FunFam" id="3.90.1530.30:FF:000001">
    <property type="entry name" value="Chromosome partitioning protein ParB"/>
    <property type="match status" value="1"/>
</dbReference>
<dbReference type="Pfam" id="PF02195">
    <property type="entry name" value="ParB_N"/>
    <property type="match status" value="1"/>
</dbReference>
<dbReference type="EMBL" id="JAWLVV010000010">
    <property type="protein sequence ID" value="MDV7291189.1"/>
    <property type="molecule type" value="Genomic_DNA"/>
</dbReference>
<reference evidence="7" key="2">
    <citation type="submission" date="2023-10" db="EMBL/GenBank/DDBJ databases">
        <title>Mycolicibacterium fortuitum clinical isolates causing pulmonary infections in humans.</title>
        <authorList>
            <person name="Mejia-Ponce P.M."/>
            <person name="Zenteno-Cuevas R."/>
            <person name="Licona-Cassani C."/>
        </authorList>
    </citation>
    <scope>NUCLEOTIDE SEQUENCE</scope>
    <source>
        <strain evidence="7">M8</strain>
    </source>
</reference>
<keyword evidence="2" id="KW-0159">Chromosome partition</keyword>
<dbReference type="FunFam" id="1.10.10.2830:FF:000001">
    <property type="entry name" value="Chromosome partitioning protein ParB"/>
    <property type="match status" value="1"/>
</dbReference>
<dbReference type="CDD" id="cd16393">
    <property type="entry name" value="SPO0J_N"/>
    <property type="match status" value="1"/>
</dbReference>
<dbReference type="PANTHER" id="PTHR33375:SF1">
    <property type="entry name" value="CHROMOSOME-PARTITIONING PROTEIN PARB-RELATED"/>
    <property type="match status" value="1"/>
</dbReference>
<dbReference type="InterPro" id="IPR057240">
    <property type="entry name" value="ParB_dimer_C"/>
</dbReference>
<sequence length="347" mass="37382">MNQPARKRSGLGRGLAALIPTGPAEDGTDALSPRIGATAADVLLGGPPPGSADAGPPATAEPASTPDEVDPVLSTDVGATYREIDPNLIQPNPRQPRQVFDEEALSELVHSIREFGLMQPIVVRAVEENGETRYQLVMGERRWRAAQEAGLEAIPAIVRETADDSMLRDALLENIHRVQLNPLEEAAAYQQLLDEFEVTHDELAARIGRSRPLISNMIRLLRLPIAVQRRVAAGVLSAGHARALLALEGGAEKQEELAARIVAEGMSVRATEEAVTLANRDGNSAPPAPRRKPIQMPGLQDVAEKLSSAFDTRVTVSLGKRKGKIVVEFGSVDDLQRIVEIMSAEER</sequence>
<dbReference type="InterPro" id="IPR050336">
    <property type="entry name" value="Chromosome_partition/occlusion"/>
</dbReference>
<accession>A0A0N9YEQ1</accession>
<evidence type="ECO:0000256" key="3">
    <source>
        <dbReference type="ARBA" id="ARBA00023125"/>
    </source>
</evidence>
<dbReference type="Pfam" id="PF23552">
    <property type="entry name" value="ParB_C"/>
    <property type="match status" value="1"/>
</dbReference>